<evidence type="ECO:0000256" key="7">
    <source>
        <dbReference type="ARBA" id="ARBA00023237"/>
    </source>
</evidence>
<dbReference type="PANTHER" id="PTHR35093:SF8">
    <property type="entry name" value="OUTER MEMBRANE PROTEIN NMB0088-RELATED"/>
    <property type="match status" value="1"/>
</dbReference>
<keyword evidence="7" id="KW-0998">Cell outer membrane</keyword>
<dbReference type="RefSeq" id="WP_273306905.1">
    <property type="nucleotide sequence ID" value="NZ_DYUD01000027.1"/>
</dbReference>
<dbReference type="Gene3D" id="2.40.160.60">
    <property type="entry name" value="Outer membrane protein transport protein (OMPP1/FadL/TodX)"/>
    <property type="match status" value="1"/>
</dbReference>
<evidence type="ECO:0000256" key="2">
    <source>
        <dbReference type="ARBA" id="ARBA00008163"/>
    </source>
</evidence>
<dbReference type="GO" id="GO:0015483">
    <property type="term" value="F:long-chain fatty acid transporting porin activity"/>
    <property type="evidence" value="ECO:0007669"/>
    <property type="project" value="TreeGrafter"/>
</dbReference>
<dbReference type="SUPFAM" id="SSF56935">
    <property type="entry name" value="Porins"/>
    <property type="match status" value="1"/>
</dbReference>
<dbReference type="Proteomes" id="UP000757103">
    <property type="component" value="Unassembled WGS sequence"/>
</dbReference>
<accession>A0A921MTF8</accession>
<sequence length="545" mass="60345">MKSVKYVLAWAALCSSPMLFGQGVVDALKYSQQDIRGTARYMGMAGAFGALGGDITTLSQNPAGIGVYRNSDIAATIDLSNQVSSVNTAGVKSTDNKFNFSCNNFGFVWTVRFNQEALKNLNFGFAYNKQKSFDRTYKTSYSGITGASSLSGYIAKLSEGYTADNLGYSDNSNYDPYDQNPWLNVLGYQSYLINPKSTASNTWGSIVGNGSTATGDLYVREKGSIDEYNFNIGGNIYNVFYWGIGLTVTDFSYDVQSGYGENFTNGYLPDANGIMGSPNANGWYLMQNMLHTNGSGFKANLGVILRATNNFRLGFAFHTPNYYKMTDTYSASVKYDFTQGSTSYNDLAETPSGSYSYEFHAPWRMIASAAYVFGQGGILSFDYEYTASNGMSFDDPYTIDMFYNTNQEISEMVSPMHTFKVGGEFRITPQFSARLGYAYQTSPVKSEYRSGHEIPTAGTLTQFTLDRATNYFTVGLGYRFSNVYVDLAYMHRYRRSELFPFSPIPSTGENPFNPDEVEPSLAITPQISTLTDHNNSFVLTMGVKF</sequence>
<comment type="caution">
    <text evidence="9">The sequence shown here is derived from an EMBL/GenBank/DDBJ whole genome shotgun (WGS) entry which is preliminary data.</text>
</comment>
<dbReference type="EMBL" id="DYUD01000027">
    <property type="protein sequence ID" value="HJG89846.1"/>
    <property type="molecule type" value="Genomic_DNA"/>
</dbReference>
<dbReference type="InterPro" id="IPR005017">
    <property type="entry name" value="OMPP1/FadL/TodX"/>
</dbReference>
<feature type="signal peptide" evidence="8">
    <location>
        <begin position="1"/>
        <end position="21"/>
    </location>
</feature>
<keyword evidence="6" id="KW-0472">Membrane</keyword>
<protein>
    <submittedName>
        <fullName evidence="9">Outer membrane protein transport protein</fullName>
    </submittedName>
</protein>
<name>A0A921MTF8_9BACT</name>
<evidence type="ECO:0000256" key="5">
    <source>
        <dbReference type="ARBA" id="ARBA00022729"/>
    </source>
</evidence>
<evidence type="ECO:0000256" key="4">
    <source>
        <dbReference type="ARBA" id="ARBA00022692"/>
    </source>
</evidence>
<evidence type="ECO:0000256" key="8">
    <source>
        <dbReference type="SAM" id="SignalP"/>
    </source>
</evidence>
<comment type="similarity">
    <text evidence="2">Belongs to the OmpP1/FadL family.</text>
</comment>
<dbReference type="GO" id="GO:0009279">
    <property type="term" value="C:cell outer membrane"/>
    <property type="evidence" value="ECO:0007669"/>
    <property type="project" value="UniProtKB-SubCell"/>
</dbReference>
<dbReference type="AlphaFoldDB" id="A0A921MTF8"/>
<evidence type="ECO:0000256" key="1">
    <source>
        <dbReference type="ARBA" id="ARBA00004571"/>
    </source>
</evidence>
<evidence type="ECO:0000256" key="3">
    <source>
        <dbReference type="ARBA" id="ARBA00022452"/>
    </source>
</evidence>
<keyword evidence="5 8" id="KW-0732">Signal</keyword>
<reference evidence="9" key="2">
    <citation type="submission" date="2021-09" db="EMBL/GenBank/DDBJ databases">
        <authorList>
            <person name="Gilroy R."/>
        </authorList>
    </citation>
    <scope>NUCLEOTIDE SEQUENCE</scope>
    <source>
        <strain evidence="9">CHK121-7720</strain>
    </source>
</reference>
<proteinExistence type="inferred from homology"/>
<evidence type="ECO:0000313" key="10">
    <source>
        <dbReference type="Proteomes" id="UP000757103"/>
    </source>
</evidence>
<keyword evidence="4" id="KW-0812">Transmembrane</keyword>
<feature type="chain" id="PRO_5037103949" evidence="8">
    <location>
        <begin position="22"/>
        <end position="545"/>
    </location>
</feature>
<reference evidence="9" key="1">
    <citation type="journal article" date="2021" name="PeerJ">
        <title>Extensive microbial diversity within the chicken gut microbiome revealed by metagenomics and culture.</title>
        <authorList>
            <person name="Gilroy R."/>
            <person name="Ravi A."/>
            <person name="Getino M."/>
            <person name="Pursley I."/>
            <person name="Horton D.L."/>
            <person name="Alikhan N.F."/>
            <person name="Baker D."/>
            <person name="Gharbi K."/>
            <person name="Hall N."/>
            <person name="Watson M."/>
            <person name="Adriaenssens E.M."/>
            <person name="Foster-Nyarko E."/>
            <person name="Jarju S."/>
            <person name="Secka A."/>
            <person name="Antonio M."/>
            <person name="Oren A."/>
            <person name="Chaudhuri R.R."/>
            <person name="La Ragione R."/>
            <person name="Hildebrand F."/>
            <person name="Pallen M.J."/>
        </authorList>
    </citation>
    <scope>NUCLEOTIDE SEQUENCE</scope>
    <source>
        <strain evidence="9">CHK121-7720</strain>
    </source>
</reference>
<comment type="subcellular location">
    <subcellularLocation>
        <location evidence="1">Cell outer membrane</location>
        <topology evidence="1">Multi-pass membrane protein</topology>
    </subcellularLocation>
</comment>
<organism evidence="9 10">
    <name type="scientific">Barnesiella viscericola</name>
    <dbReference type="NCBI Taxonomy" id="397865"/>
    <lineage>
        <taxon>Bacteria</taxon>
        <taxon>Pseudomonadati</taxon>
        <taxon>Bacteroidota</taxon>
        <taxon>Bacteroidia</taxon>
        <taxon>Bacteroidales</taxon>
        <taxon>Barnesiellaceae</taxon>
        <taxon>Barnesiella</taxon>
    </lineage>
</organism>
<evidence type="ECO:0000313" key="9">
    <source>
        <dbReference type="EMBL" id="HJG89846.1"/>
    </source>
</evidence>
<evidence type="ECO:0000256" key="6">
    <source>
        <dbReference type="ARBA" id="ARBA00023136"/>
    </source>
</evidence>
<keyword evidence="3" id="KW-1134">Transmembrane beta strand</keyword>
<dbReference type="PANTHER" id="PTHR35093">
    <property type="entry name" value="OUTER MEMBRANE PROTEIN NMB0088-RELATED"/>
    <property type="match status" value="1"/>
</dbReference>
<gene>
    <name evidence="9" type="ORF">K8U91_10315</name>
</gene>